<dbReference type="InParanoid" id="Q22MK9"/>
<dbReference type="InterPro" id="IPR051266">
    <property type="entry name" value="CLCR"/>
</dbReference>
<feature type="coiled-coil region" evidence="1">
    <location>
        <begin position="494"/>
        <end position="521"/>
    </location>
</feature>
<protein>
    <submittedName>
        <fullName evidence="3">von willebrand factor type A domain protein</fullName>
    </submittedName>
</protein>
<keyword evidence="4" id="KW-1185">Reference proteome</keyword>
<dbReference type="Gene3D" id="3.40.50.410">
    <property type="entry name" value="von Willebrand factor, type A domain"/>
    <property type="match status" value="1"/>
</dbReference>
<dbReference type="Pfam" id="PF13768">
    <property type="entry name" value="VWA_3"/>
    <property type="match status" value="1"/>
</dbReference>
<dbReference type="Pfam" id="PF13519">
    <property type="entry name" value="VWA_2"/>
    <property type="match status" value="1"/>
</dbReference>
<dbReference type="Proteomes" id="UP000009168">
    <property type="component" value="Unassembled WGS sequence"/>
</dbReference>
<sequence length="603" mass="69493">MSAEQQETCCKVFRNYKNVTLEECKSMGLDVSIKSKKKYIPRNIENEYLVNMMISIRGQSKLASVQSKIQSEASNKGISYLILLDRSESMQVNQKIQNAKKSVIELIQNLTPYDRFCLIPFGGSNGVAIPFTDSNSINKQETFEIIQNIVCKGKTDIVSVIQTAINTIKQEQIHQNTIKQEFEKTTKKSLQQSINSSLTRVSRNINVDELELLNMSKKHQNKNSSNQIVDRTYCFVLLSDGEDNIHQNYALQRIRECIKNETLNYSINCFGFGIEHDGNLLSSIAQLTGGQYYYIKENESIYDYLKECKNLQGDILFENVEIQIDSNQRDSVNQIINTEIVDLPSNFIQIAKQNSYKANFQHIQSNSENKIFFSIKVNKSEQQNYQNFSSSSSSSDTLSSFNSSSSRSITLSQEEPKQKEMIDLTSIEKLILGTIKISFSKKDDKQNYMSVQTPVSIEVSKKHEYEIDVLKEITNRIFSNILENSIQKAFTGNSENAKFKLEQLKTQIVSYQNNLKIEEFKRNVEIIDFILQCLSHKDINNNTIYQRQLKLLTQEIVFYYKYNSQKSQKISEKIDQVLQKQELFFNNELTNMLTQQTLKGNVN</sequence>
<organism evidence="3 4">
    <name type="scientific">Tetrahymena thermophila (strain SB210)</name>
    <dbReference type="NCBI Taxonomy" id="312017"/>
    <lineage>
        <taxon>Eukaryota</taxon>
        <taxon>Sar</taxon>
        <taxon>Alveolata</taxon>
        <taxon>Ciliophora</taxon>
        <taxon>Intramacronucleata</taxon>
        <taxon>Oligohymenophorea</taxon>
        <taxon>Hymenostomatida</taxon>
        <taxon>Tetrahymenina</taxon>
        <taxon>Tetrahymenidae</taxon>
        <taxon>Tetrahymena</taxon>
    </lineage>
</organism>
<accession>Q22MK9</accession>
<dbReference type="PANTHER" id="PTHR10579:SF43">
    <property type="entry name" value="ZINC FINGER (C3HC4-TYPE RING FINGER) FAMILY PROTEIN"/>
    <property type="match status" value="1"/>
</dbReference>
<dbReference type="GeneID" id="7843908"/>
<evidence type="ECO:0000259" key="2">
    <source>
        <dbReference type="PROSITE" id="PS50234"/>
    </source>
</evidence>
<evidence type="ECO:0000313" key="4">
    <source>
        <dbReference type="Proteomes" id="UP000009168"/>
    </source>
</evidence>
<dbReference type="KEGG" id="tet:TTHERM_00035110"/>
<dbReference type="AlphaFoldDB" id="Q22MK9"/>
<dbReference type="HOGENOM" id="CLU_453093_0_0_1"/>
<dbReference type="SMART" id="SM00327">
    <property type="entry name" value="VWA"/>
    <property type="match status" value="1"/>
</dbReference>
<proteinExistence type="predicted"/>
<keyword evidence="1" id="KW-0175">Coiled coil</keyword>
<name>Q22MK9_TETTS</name>
<dbReference type="OrthoDB" id="10267238at2759"/>
<dbReference type="RefSeq" id="XP_977011.1">
    <property type="nucleotide sequence ID" value="XM_971918.1"/>
</dbReference>
<dbReference type="CDD" id="cd00198">
    <property type="entry name" value="vWFA"/>
    <property type="match status" value="1"/>
</dbReference>
<reference evidence="4" key="1">
    <citation type="journal article" date="2006" name="PLoS Biol.">
        <title>Macronuclear genome sequence of the ciliate Tetrahymena thermophila, a model eukaryote.</title>
        <authorList>
            <person name="Eisen J.A."/>
            <person name="Coyne R.S."/>
            <person name="Wu M."/>
            <person name="Wu D."/>
            <person name="Thiagarajan M."/>
            <person name="Wortman J.R."/>
            <person name="Badger J.H."/>
            <person name="Ren Q."/>
            <person name="Amedeo P."/>
            <person name="Jones K.M."/>
            <person name="Tallon L.J."/>
            <person name="Delcher A.L."/>
            <person name="Salzberg S.L."/>
            <person name="Silva J.C."/>
            <person name="Haas B.J."/>
            <person name="Majoros W.H."/>
            <person name="Farzad M."/>
            <person name="Carlton J.M."/>
            <person name="Smith R.K. Jr."/>
            <person name="Garg J."/>
            <person name="Pearlman R.E."/>
            <person name="Karrer K.M."/>
            <person name="Sun L."/>
            <person name="Manning G."/>
            <person name="Elde N.C."/>
            <person name="Turkewitz A.P."/>
            <person name="Asai D.J."/>
            <person name="Wilkes D.E."/>
            <person name="Wang Y."/>
            <person name="Cai H."/>
            <person name="Collins K."/>
            <person name="Stewart B.A."/>
            <person name="Lee S.R."/>
            <person name="Wilamowska K."/>
            <person name="Weinberg Z."/>
            <person name="Ruzzo W.L."/>
            <person name="Wloga D."/>
            <person name="Gaertig J."/>
            <person name="Frankel J."/>
            <person name="Tsao C.-C."/>
            <person name="Gorovsky M.A."/>
            <person name="Keeling P.J."/>
            <person name="Waller R.F."/>
            <person name="Patron N.J."/>
            <person name="Cherry J.M."/>
            <person name="Stover N.A."/>
            <person name="Krieger C.J."/>
            <person name="del Toro C."/>
            <person name="Ryder H.F."/>
            <person name="Williamson S.C."/>
            <person name="Barbeau R.A."/>
            <person name="Hamilton E.P."/>
            <person name="Orias E."/>
        </authorList>
    </citation>
    <scope>NUCLEOTIDE SEQUENCE [LARGE SCALE GENOMIC DNA]</scope>
    <source>
        <strain evidence="4">SB210</strain>
    </source>
</reference>
<dbReference type="PROSITE" id="PS50234">
    <property type="entry name" value="VWFA"/>
    <property type="match status" value="1"/>
</dbReference>
<dbReference type="InterPro" id="IPR036465">
    <property type="entry name" value="vWFA_dom_sf"/>
</dbReference>
<dbReference type="PANTHER" id="PTHR10579">
    <property type="entry name" value="CALCIUM-ACTIVATED CHLORIDE CHANNEL REGULATOR"/>
    <property type="match status" value="1"/>
</dbReference>
<gene>
    <name evidence="3" type="ORF">TTHERM_00035110</name>
</gene>
<evidence type="ECO:0000313" key="3">
    <source>
        <dbReference type="EMBL" id="EAR86350.1"/>
    </source>
</evidence>
<dbReference type="EMBL" id="GG662720">
    <property type="protein sequence ID" value="EAR86350.1"/>
    <property type="molecule type" value="Genomic_DNA"/>
</dbReference>
<dbReference type="STRING" id="312017.Q22MK9"/>
<feature type="domain" description="VWFA" evidence="2">
    <location>
        <begin position="79"/>
        <end position="320"/>
    </location>
</feature>
<evidence type="ECO:0000256" key="1">
    <source>
        <dbReference type="SAM" id="Coils"/>
    </source>
</evidence>
<dbReference type="InterPro" id="IPR002035">
    <property type="entry name" value="VWF_A"/>
</dbReference>
<dbReference type="SUPFAM" id="SSF53300">
    <property type="entry name" value="vWA-like"/>
    <property type="match status" value="1"/>
</dbReference>